<name>A0A1Y2M7S2_EPING</name>
<feature type="region of interest" description="Disordered" evidence="1">
    <location>
        <begin position="187"/>
        <end position="224"/>
    </location>
</feature>
<dbReference type="Proteomes" id="UP000193240">
    <property type="component" value="Unassembled WGS sequence"/>
</dbReference>
<dbReference type="InParanoid" id="A0A1Y2M7S2"/>
<gene>
    <name evidence="2" type="ORF">B5807_03826</name>
</gene>
<dbReference type="AlphaFoldDB" id="A0A1Y2M7S2"/>
<evidence type="ECO:0000313" key="3">
    <source>
        <dbReference type="Proteomes" id="UP000193240"/>
    </source>
</evidence>
<evidence type="ECO:0008006" key="4">
    <source>
        <dbReference type="Google" id="ProtNLM"/>
    </source>
</evidence>
<accession>A0A1Y2M7S2</accession>
<proteinExistence type="predicted"/>
<protein>
    <recommendedName>
        <fullName evidence="4">Only prolin and serin are matching in the corresponding protein</fullName>
    </recommendedName>
</protein>
<evidence type="ECO:0000256" key="1">
    <source>
        <dbReference type="SAM" id="MobiDB-lite"/>
    </source>
</evidence>
<sequence>MHDLRPLILPNLVAARKSSKGSLDMPAESTSSVYSCADSGFYSASECSTPPTPSLYTRGHFRFPSSASSLSSSPPTHEIVDAPNASGKLPKLTEEPVEQEYHYGPEDPHRCSCRSNQDSHMVAESHTCPGDAGTGHGSNCEIARAYEFQDEYFRSVDAEIRMAKRRRSLESSANSITNKIERRFPSLSRKVKERKRASSSFTRISRSETPSRVPSTRSSSITSSIRHAQSFDISQQYSQVPTPTHSKEQINESTSPLELDVAKSHAIDIDLDPKEIEAERYATTPLLPPLLMCRDDMPTSSPLQSPTIATASQSCVATPLGTPPVRAYPTPTLSAKPSIASIRTSRPGYAVCSADIPPMMLADPDDKWTNLLGHANFTIQPEPYVPERCDAASLRQLFADWELARCNYAKHQVRTAEHYGVTSKHYTLTERKWAEIDAEWKRYHEVATSHAAAQGKLSPIAPMSPAEPAPLSKMPTLNDPKSEGKFPKLGDEDVVGPMVQIASPMMLKTPSRKRAFFKFLSDLLPSSLLGRSSASVRGH</sequence>
<keyword evidence="3" id="KW-1185">Reference proteome</keyword>
<feature type="compositionally biased region" description="Low complexity" evidence="1">
    <location>
        <begin position="207"/>
        <end position="224"/>
    </location>
</feature>
<feature type="region of interest" description="Disordered" evidence="1">
    <location>
        <begin position="236"/>
        <end position="256"/>
    </location>
</feature>
<dbReference type="OMA" id="KIPRLHD"/>
<reference evidence="2 3" key="1">
    <citation type="journal article" date="2017" name="Genome Announc.">
        <title>Genome sequence of the saprophytic ascomycete Epicoccum nigrum ICMP 19927 strain isolated from New Zealand.</title>
        <authorList>
            <person name="Fokin M."/>
            <person name="Fleetwood D."/>
            <person name="Weir B.S."/>
            <person name="Villas-Boas S.G."/>
        </authorList>
    </citation>
    <scope>NUCLEOTIDE SEQUENCE [LARGE SCALE GENOMIC DNA]</scope>
    <source>
        <strain evidence="2 3">ICMP 19927</strain>
    </source>
</reference>
<organism evidence="2 3">
    <name type="scientific">Epicoccum nigrum</name>
    <name type="common">Soil fungus</name>
    <name type="synonym">Epicoccum purpurascens</name>
    <dbReference type="NCBI Taxonomy" id="105696"/>
    <lineage>
        <taxon>Eukaryota</taxon>
        <taxon>Fungi</taxon>
        <taxon>Dikarya</taxon>
        <taxon>Ascomycota</taxon>
        <taxon>Pezizomycotina</taxon>
        <taxon>Dothideomycetes</taxon>
        <taxon>Pleosporomycetidae</taxon>
        <taxon>Pleosporales</taxon>
        <taxon>Pleosporineae</taxon>
        <taxon>Didymellaceae</taxon>
        <taxon>Epicoccum</taxon>
    </lineage>
</organism>
<dbReference type="EMBL" id="KZ107840">
    <property type="protein sequence ID" value="OSS52155.1"/>
    <property type="molecule type" value="Genomic_DNA"/>
</dbReference>
<evidence type="ECO:0000313" key="2">
    <source>
        <dbReference type="EMBL" id="OSS52155.1"/>
    </source>
</evidence>